<sequence length="121" mass="13773">MATKHGVALVICGSFWELNLELELLIFSTIDTEIAIASTYEDLMKLSKTSCEEALSCWRFCQIIFPLHSHNSMGVDGYTTNLVTPAKMVIDEYDKQQVSHSFCFCHAYSFESSSSYIYIYI</sequence>
<accession>A0A2C9VBT7</accession>
<evidence type="ECO:0000313" key="1">
    <source>
        <dbReference type="EMBL" id="OAY42411.1"/>
    </source>
</evidence>
<keyword evidence="2" id="KW-1185">Reference proteome</keyword>
<protein>
    <submittedName>
        <fullName evidence="1">Uncharacterized protein</fullName>
    </submittedName>
</protein>
<dbReference type="AlphaFoldDB" id="A0A2C9VBT7"/>
<dbReference type="Proteomes" id="UP000091857">
    <property type="component" value="Chromosome 9"/>
</dbReference>
<proteinExistence type="predicted"/>
<gene>
    <name evidence="1" type="ORF">MANES_09G178000v8</name>
</gene>
<name>A0A2C9VBT7_MANES</name>
<dbReference type="EMBL" id="CM004395">
    <property type="protein sequence ID" value="OAY42411.1"/>
    <property type="molecule type" value="Genomic_DNA"/>
</dbReference>
<dbReference type="Gramene" id="Manes.09G178000.1.v8.1">
    <property type="protein sequence ID" value="Manes.09G178000.1.v8.1.CDS"/>
    <property type="gene ID" value="Manes.09G178000.v8.1"/>
</dbReference>
<organism evidence="1 2">
    <name type="scientific">Manihot esculenta</name>
    <name type="common">Cassava</name>
    <name type="synonym">Jatropha manihot</name>
    <dbReference type="NCBI Taxonomy" id="3983"/>
    <lineage>
        <taxon>Eukaryota</taxon>
        <taxon>Viridiplantae</taxon>
        <taxon>Streptophyta</taxon>
        <taxon>Embryophyta</taxon>
        <taxon>Tracheophyta</taxon>
        <taxon>Spermatophyta</taxon>
        <taxon>Magnoliopsida</taxon>
        <taxon>eudicotyledons</taxon>
        <taxon>Gunneridae</taxon>
        <taxon>Pentapetalae</taxon>
        <taxon>rosids</taxon>
        <taxon>fabids</taxon>
        <taxon>Malpighiales</taxon>
        <taxon>Euphorbiaceae</taxon>
        <taxon>Crotonoideae</taxon>
        <taxon>Manihoteae</taxon>
        <taxon>Manihot</taxon>
    </lineage>
</organism>
<evidence type="ECO:0000313" key="2">
    <source>
        <dbReference type="Proteomes" id="UP000091857"/>
    </source>
</evidence>
<comment type="caution">
    <text evidence="1">The sequence shown here is derived from an EMBL/GenBank/DDBJ whole genome shotgun (WGS) entry which is preliminary data.</text>
</comment>
<reference evidence="2" key="1">
    <citation type="journal article" date="2016" name="Nat. Biotechnol.">
        <title>Sequencing wild and cultivated cassava and related species reveals extensive interspecific hybridization and genetic diversity.</title>
        <authorList>
            <person name="Bredeson J.V."/>
            <person name="Lyons J.B."/>
            <person name="Prochnik S.E."/>
            <person name="Wu G.A."/>
            <person name="Ha C.M."/>
            <person name="Edsinger-Gonzales E."/>
            <person name="Grimwood J."/>
            <person name="Schmutz J."/>
            <person name="Rabbi I.Y."/>
            <person name="Egesi C."/>
            <person name="Nauluvula P."/>
            <person name="Lebot V."/>
            <person name="Ndunguru J."/>
            <person name="Mkamilo G."/>
            <person name="Bart R.S."/>
            <person name="Setter T.L."/>
            <person name="Gleadow R.M."/>
            <person name="Kulakow P."/>
            <person name="Ferguson M.E."/>
            <person name="Rounsley S."/>
            <person name="Rokhsar D.S."/>
        </authorList>
    </citation>
    <scope>NUCLEOTIDE SEQUENCE [LARGE SCALE GENOMIC DNA]</scope>
    <source>
        <strain evidence="2">cv. AM560-2</strain>
    </source>
</reference>